<dbReference type="EMBL" id="DS989826">
    <property type="protein sequence ID" value="EFR03328.1"/>
    <property type="molecule type" value="Genomic_DNA"/>
</dbReference>
<accession>E4UYZ8</accession>
<feature type="transmembrane region" description="Helical" evidence="1">
    <location>
        <begin position="12"/>
        <end position="32"/>
    </location>
</feature>
<dbReference type="InParanoid" id="E4UYZ8"/>
<keyword evidence="1" id="KW-0812">Transmembrane</keyword>
<keyword evidence="3" id="KW-1185">Reference proteome</keyword>
<dbReference type="HOGENOM" id="CLU_2589257_0_0_1"/>
<evidence type="ECO:0000313" key="2">
    <source>
        <dbReference type="EMBL" id="EFR03328.1"/>
    </source>
</evidence>
<dbReference type="VEuPathDB" id="FungiDB:MGYG_06325"/>
<protein>
    <submittedName>
        <fullName evidence="2">Uncharacterized protein</fullName>
    </submittedName>
</protein>
<dbReference type="Proteomes" id="UP000002669">
    <property type="component" value="Unassembled WGS sequence"/>
</dbReference>
<dbReference type="AlphaFoldDB" id="E4UYZ8"/>
<feature type="transmembrane region" description="Helical" evidence="1">
    <location>
        <begin position="44"/>
        <end position="64"/>
    </location>
</feature>
<proteinExistence type="predicted"/>
<dbReference type="GeneID" id="10027037"/>
<evidence type="ECO:0000256" key="1">
    <source>
        <dbReference type="SAM" id="Phobius"/>
    </source>
</evidence>
<evidence type="ECO:0000313" key="3">
    <source>
        <dbReference type="Proteomes" id="UP000002669"/>
    </source>
</evidence>
<keyword evidence="1" id="KW-1133">Transmembrane helix</keyword>
<dbReference type="RefSeq" id="XP_003171782.1">
    <property type="nucleotide sequence ID" value="XM_003171734.1"/>
</dbReference>
<name>E4UYZ8_ARTGP</name>
<gene>
    <name evidence="2" type="ORF">MGYG_06325</name>
</gene>
<reference evidence="3" key="1">
    <citation type="journal article" date="2012" name="MBio">
        <title>Comparative genome analysis of Trichophyton rubrum and related dermatophytes reveals candidate genes involved in infection.</title>
        <authorList>
            <person name="Martinez D.A."/>
            <person name="Oliver B.G."/>
            <person name="Graeser Y."/>
            <person name="Goldberg J.M."/>
            <person name="Li W."/>
            <person name="Martinez-Rossi N.M."/>
            <person name="Monod M."/>
            <person name="Shelest E."/>
            <person name="Barton R.C."/>
            <person name="Birch E."/>
            <person name="Brakhage A.A."/>
            <person name="Chen Z."/>
            <person name="Gurr S.J."/>
            <person name="Heiman D."/>
            <person name="Heitman J."/>
            <person name="Kosti I."/>
            <person name="Rossi A."/>
            <person name="Saif S."/>
            <person name="Samalova M."/>
            <person name="Saunders C.W."/>
            <person name="Shea T."/>
            <person name="Summerbell R.C."/>
            <person name="Xu J."/>
            <person name="Young S."/>
            <person name="Zeng Q."/>
            <person name="Birren B.W."/>
            <person name="Cuomo C.A."/>
            <person name="White T.C."/>
        </authorList>
    </citation>
    <scope>NUCLEOTIDE SEQUENCE [LARGE SCALE GENOMIC DNA]</scope>
    <source>
        <strain evidence="3">ATCC MYA-4604 / CBS 118893</strain>
    </source>
</reference>
<sequence length="80" mass="8914">MGKVCGLSCRVGFGYMLRRLVAVFKWYFFCIADQSMHLMSDAKMFPVANGMIASLVVAIVVIVGKDEDSDLKETEDNEKS</sequence>
<organism evidence="3">
    <name type="scientific">Arthroderma gypseum (strain ATCC MYA-4604 / CBS 118893)</name>
    <name type="common">Microsporum gypseum</name>
    <dbReference type="NCBI Taxonomy" id="535722"/>
    <lineage>
        <taxon>Eukaryota</taxon>
        <taxon>Fungi</taxon>
        <taxon>Dikarya</taxon>
        <taxon>Ascomycota</taxon>
        <taxon>Pezizomycotina</taxon>
        <taxon>Eurotiomycetes</taxon>
        <taxon>Eurotiomycetidae</taxon>
        <taxon>Onygenales</taxon>
        <taxon>Arthrodermataceae</taxon>
        <taxon>Nannizzia</taxon>
    </lineage>
</organism>
<keyword evidence="1" id="KW-0472">Membrane</keyword>